<sequence>MSLVPAALSSPCTPSSSSHRRSSLLFPSAVSPDILKRSQEVHRTTSGDTPVAAPSKPSDDVVSDEEMTSSSLRTDDDVTSSTSTTTDNEQAAGDFSSPPRPTAPPAWFEQLTWAPRIPRYGSGSRSTVVSRIPSTSSRSLYEQSCPFPMKARKIDRAPIRFEL</sequence>
<reference evidence="2" key="1">
    <citation type="submission" date="2023-10" db="EMBL/GenBank/DDBJ databases">
        <title>Genome assembly of Pristionchus species.</title>
        <authorList>
            <person name="Yoshida K."/>
            <person name="Sommer R.J."/>
        </authorList>
    </citation>
    <scope>NUCLEOTIDE SEQUENCE</scope>
    <source>
        <strain evidence="2">RS0144</strain>
    </source>
</reference>
<accession>A0AAV5SCD3</accession>
<feature type="compositionally biased region" description="Low complexity" evidence="1">
    <location>
        <begin position="8"/>
        <end position="28"/>
    </location>
</feature>
<feature type="region of interest" description="Disordered" evidence="1">
    <location>
        <begin position="1"/>
        <end position="106"/>
    </location>
</feature>
<protein>
    <submittedName>
        <fullName evidence="2">Uncharacterized protein</fullName>
    </submittedName>
</protein>
<evidence type="ECO:0000256" key="1">
    <source>
        <dbReference type="SAM" id="MobiDB-lite"/>
    </source>
</evidence>
<feature type="compositionally biased region" description="Basic and acidic residues" evidence="1">
    <location>
        <begin position="34"/>
        <end position="45"/>
    </location>
</feature>
<dbReference type="Proteomes" id="UP001432027">
    <property type="component" value="Unassembled WGS sequence"/>
</dbReference>
<dbReference type="EMBL" id="BTSX01000001">
    <property type="protein sequence ID" value="GMS81012.1"/>
    <property type="molecule type" value="Genomic_DNA"/>
</dbReference>
<organism evidence="2 3">
    <name type="scientific">Pristionchus entomophagus</name>
    <dbReference type="NCBI Taxonomy" id="358040"/>
    <lineage>
        <taxon>Eukaryota</taxon>
        <taxon>Metazoa</taxon>
        <taxon>Ecdysozoa</taxon>
        <taxon>Nematoda</taxon>
        <taxon>Chromadorea</taxon>
        <taxon>Rhabditida</taxon>
        <taxon>Rhabditina</taxon>
        <taxon>Diplogasteromorpha</taxon>
        <taxon>Diplogasteroidea</taxon>
        <taxon>Neodiplogasteridae</taxon>
        <taxon>Pristionchus</taxon>
    </lineage>
</organism>
<keyword evidence="3" id="KW-1185">Reference proteome</keyword>
<dbReference type="AlphaFoldDB" id="A0AAV5SCD3"/>
<comment type="caution">
    <text evidence="2">The sequence shown here is derived from an EMBL/GenBank/DDBJ whole genome shotgun (WGS) entry which is preliminary data.</text>
</comment>
<name>A0AAV5SCD3_9BILA</name>
<gene>
    <name evidence="2" type="ORF">PENTCL1PPCAC_3187</name>
</gene>
<evidence type="ECO:0000313" key="3">
    <source>
        <dbReference type="Proteomes" id="UP001432027"/>
    </source>
</evidence>
<proteinExistence type="predicted"/>
<evidence type="ECO:0000313" key="2">
    <source>
        <dbReference type="EMBL" id="GMS81012.1"/>
    </source>
</evidence>